<dbReference type="KEGG" id="fal:FRAAL4008"/>
<proteinExistence type="predicted"/>
<reference evidence="2 3" key="1">
    <citation type="journal article" date="2007" name="Genome Res.">
        <title>Genome characteristics of facultatively symbiotic Frankia sp. strains reflect host range and host plant biogeography.</title>
        <authorList>
            <person name="Normand P."/>
            <person name="Lapierre P."/>
            <person name="Tisa L.S."/>
            <person name="Gogarten J.P."/>
            <person name="Alloisio N."/>
            <person name="Bagnarol E."/>
            <person name="Bassi C.A."/>
            <person name="Berry A.M."/>
            <person name="Bickhart D.M."/>
            <person name="Choisne N."/>
            <person name="Couloux A."/>
            <person name="Cournoyer B."/>
            <person name="Cruveiller S."/>
            <person name="Daubin V."/>
            <person name="Demange N."/>
            <person name="Francino M.P."/>
            <person name="Goltsman E."/>
            <person name="Huang Y."/>
            <person name="Kopp O.R."/>
            <person name="Labarre L."/>
            <person name="Lapidus A."/>
            <person name="Lavire C."/>
            <person name="Marechal J."/>
            <person name="Martinez M."/>
            <person name="Mastronunzio J.E."/>
            <person name="Mullin B.C."/>
            <person name="Niemann J."/>
            <person name="Pujic P."/>
            <person name="Rawnsley T."/>
            <person name="Rouy Z."/>
            <person name="Schenowitz C."/>
            <person name="Sellstedt A."/>
            <person name="Tavares F."/>
            <person name="Tomkins J.P."/>
            <person name="Vallenet D."/>
            <person name="Valverde C."/>
            <person name="Wall L.G."/>
            <person name="Wang Y."/>
            <person name="Medigue C."/>
            <person name="Benson D.R."/>
        </authorList>
    </citation>
    <scope>NUCLEOTIDE SEQUENCE [LARGE SCALE GENOMIC DNA]</scope>
    <source>
        <strain evidence="3">DSM 45986 / CECT 9034 / ACN14a</strain>
    </source>
</reference>
<dbReference type="Proteomes" id="UP000000657">
    <property type="component" value="Chromosome"/>
</dbReference>
<gene>
    <name evidence="2" type="ordered locus">FRAAL4008</name>
</gene>
<evidence type="ECO:0000256" key="1">
    <source>
        <dbReference type="SAM" id="MobiDB-lite"/>
    </source>
</evidence>
<dbReference type="AlphaFoldDB" id="Q0RIL8"/>
<keyword evidence="3" id="KW-1185">Reference proteome</keyword>
<feature type="region of interest" description="Disordered" evidence="1">
    <location>
        <begin position="33"/>
        <end position="60"/>
    </location>
</feature>
<dbReference type="HOGENOM" id="CLU_2934763_0_0_11"/>
<sequence length="60" mass="6730">MDKWVYARLKTVGFAYPRRLRVQSDLTLLGDRGRQVTETTKSASPPVGRAPGKGLARRFP</sequence>
<evidence type="ECO:0000313" key="2">
    <source>
        <dbReference type="EMBL" id="CAJ62650.1"/>
    </source>
</evidence>
<organism evidence="2 3">
    <name type="scientific">Frankia alni (strain DSM 45986 / CECT 9034 / ACN14a)</name>
    <dbReference type="NCBI Taxonomy" id="326424"/>
    <lineage>
        <taxon>Bacteria</taxon>
        <taxon>Bacillati</taxon>
        <taxon>Actinomycetota</taxon>
        <taxon>Actinomycetes</taxon>
        <taxon>Frankiales</taxon>
        <taxon>Frankiaceae</taxon>
        <taxon>Frankia</taxon>
    </lineage>
</organism>
<protein>
    <submittedName>
        <fullName evidence="2">Uncharacterized protein</fullName>
    </submittedName>
</protein>
<dbReference type="STRING" id="326424.FRAAL4008"/>
<evidence type="ECO:0000313" key="3">
    <source>
        <dbReference type="Proteomes" id="UP000000657"/>
    </source>
</evidence>
<name>Q0RIL8_FRAAA</name>
<dbReference type="EMBL" id="CT573213">
    <property type="protein sequence ID" value="CAJ62650.1"/>
    <property type="molecule type" value="Genomic_DNA"/>
</dbReference>
<accession>Q0RIL8</accession>